<name>A0A921E4F9_9HYPH</name>
<dbReference type="InterPro" id="IPR012495">
    <property type="entry name" value="TadE-like_dom"/>
</dbReference>
<dbReference type="Pfam" id="PF07811">
    <property type="entry name" value="TadE"/>
    <property type="match status" value="1"/>
</dbReference>
<keyword evidence="1" id="KW-1133">Transmembrane helix</keyword>
<sequence>MRHVLSRYFISNFLRINSSFARDNRGAIAIEFALLGPLLMLLMLNILIGGIYLGAFHKLQHVTAQAARASIAGMNAGERLILVKQTLDLALQDGVLLRPSAISISVETLSNQQDHYRVSLTYDTRSLGLMRLPGIATFIPETLTSSYDVRHGGL</sequence>
<evidence type="ECO:0000313" key="4">
    <source>
        <dbReference type="Proteomes" id="UP000742631"/>
    </source>
</evidence>
<dbReference type="Proteomes" id="UP000742631">
    <property type="component" value="Unassembled WGS sequence"/>
</dbReference>
<organism evidence="3 4">
    <name type="scientific">Methylorubrum populi</name>
    <dbReference type="NCBI Taxonomy" id="223967"/>
    <lineage>
        <taxon>Bacteria</taxon>
        <taxon>Pseudomonadati</taxon>
        <taxon>Pseudomonadota</taxon>
        <taxon>Alphaproteobacteria</taxon>
        <taxon>Hyphomicrobiales</taxon>
        <taxon>Methylobacteriaceae</taxon>
        <taxon>Methylorubrum</taxon>
    </lineage>
</organism>
<keyword evidence="1" id="KW-0812">Transmembrane</keyword>
<evidence type="ECO:0000313" key="3">
    <source>
        <dbReference type="EMBL" id="HJE25248.1"/>
    </source>
</evidence>
<keyword evidence="1" id="KW-0472">Membrane</keyword>
<evidence type="ECO:0000259" key="2">
    <source>
        <dbReference type="Pfam" id="PF07811"/>
    </source>
</evidence>
<feature type="domain" description="TadE-like" evidence="2">
    <location>
        <begin position="26"/>
        <end position="68"/>
    </location>
</feature>
<protein>
    <submittedName>
        <fullName evidence="3">Pilus assembly protein</fullName>
    </submittedName>
</protein>
<feature type="transmembrane region" description="Helical" evidence="1">
    <location>
        <begin position="32"/>
        <end position="55"/>
    </location>
</feature>
<proteinExistence type="predicted"/>
<reference evidence="3" key="2">
    <citation type="submission" date="2021-09" db="EMBL/GenBank/DDBJ databases">
        <authorList>
            <person name="Gilroy R."/>
        </authorList>
    </citation>
    <scope>NUCLEOTIDE SEQUENCE</scope>
    <source>
        <strain evidence="3">316</strain>
    </source>
</reference>
<dbReference type="AlphaFoldDB" id="A0A921E4F9"/>
<accession>A0A921E4F9</accession>
<comment type="caution">
    <text evidence="3">The sequence shown here is derived from an EMBL/GenBank/DDBJ whole genome shotgun (WGS) entry which is preliminary data.</text>
</comment>
<reference evidence="3" key="1">
    <citation type="journal article" date="2021" name="PeerJ">
        <title>Extensive microbial diversity within the chicken gut microbiome revealed by metagenomics and culture.</title>
        <authorList>
            <person name="Gilroy R."/>
            <person name="Ravi A."/>
            <person name="Getino M."/>
            <person name="Pursley I."/>
            <person name="Horton D.L."/>
            <person name="Alikhan N.F."/>
            <person name="Baker D."/>
            <person name="Gharbi K."/>
            <person name="Hall N."/>
            <person name="Watson M."/>
            <person name="Adriaenssens E.M."/>
            <person name="Foster-Nyarko E."/>
            <person name="Jarju S."/>
            <person name="Secka A."/>
            <person name="Antonio M."/>
            <person name="Oren A."/>
            <person name="Chaudhuri R.R."/>
            <person name="La Ragione R."/>
            <person name="Hildebrand F."/>
            <person name="Pallen M.J."/>
        </authorList>
    </citation>
    <scope>NUCLEOTIDE SEQUENCE</scope>
    <source>
        <strain evidence="3">316</strain>
    </source>
</reference>
<evidence type="ECO:0000256" key="1">
    <source>
        <dbReference type="SAM" id="Phobius"/>
    </source>
</evidence>
<dbReference type="EMBL" id="DYYG01000047">
    <property type="protein sequence ID" value="HJE25248.1"/>
    <property type="molecule type" value="Genomic_DNA"/>
</dbReference>
<gene>
    <name evidence="3" type="ORF">K8W01_16445</name>
</gene>